<sequence>MGYEISYETKMKNSWGGNRRVDFQIIIPNSDNIGFVKKAGERNFSMVVDWFGVKGISRREFLPNLMQEYSKKIVYRQARAMGYRVEQKVNKKNKTIKLVLRKY</sequence>
<organism evidence="1">
    <name type="scientific">marine sediment metagenome</name>
    <dbReference type="NCBI Taxonomy" id="412755"/>
    <lineage>
        <taxon>unclassified sequences</taxon>
        <taxon>metagenomes</taxon>
        <taxon>ecological metagenomes</taxon>
    </lineage>
</organism>
<evidence type="ECO:0000313" key="1">
    <source>
        <dbReference type="EMBL" id="KKN34229.1"/>
    </source>
</evidence>
<name>A0A0F9PVK3_9ZZZZ</name>
<proteinExistence type="predicted"/>
<protein>
    <recommendedName>
        <fullName evidence="2">DUF1257 domain-containing protein</fullName>
    </recommendedName>
</protein>
<dbReference type="AlphaFoldDB" id="A0A0F9PVK3"/>
<accession>A0A0F9PVK3</accession>
<evidence type="ECO:0008006" key="2">
    <source>
        <dbReference type="Google" id="ProtNLM"/>
    </source>
</evidence>
<dbReference type="EMBL" id="LAZR01002118">
    <property type="protein sequence ID" value="KKN34229.1"/>
    <property type="molecule type" value="Genomic_DNA"/>
</dbReference>
<dbReference type="Pfam" id="PF06868">
    <property type="entry name" value="DUF1257"/>
    <property type="match status" value="1"/>
</dbReference>
<dbReference type="InterPro" id="IPR009666">
    <property type="entry name" value="Uncharacterised_Ycf35"/>
</dbReference>
<gene>
    <name evidence="1" type="ORF">LCGC14_0795780</name>
</gene>
<reference evidence="1" key="1">
    <citation type="journal article" date="2015" name="Nature">
        <title>Complex archaea that bridge the gap between prokaryotes and eukaryotes.</title>
        <authorList>
            <person name="Spang A."/>
            <person name="Saw J.H."/>
            <person name="Jorgensen S.L."/>
            <person name="Zaremba-Niedzwiedzka K."/>
            <person name="Martijn J."/>
            <person name="Lind A.E."/>
            <person name="van Eijk R."/>
            <person name="Schleper C."/>
            <person name="Guy L."/>
            <person name="Ettema T.J."/>
        </authorList>
    </citation>
    <scope>NUCLEOTIDE SEQUENCE</scope>
</reference>
<comment type="caution">
    <text evidence="1">The sequence shown here is derived from an EMBL/GenBank/DDBJ whole genome shotgun (WGS) entry which is preliminary data.</text>
</comment>